<sequence length="276" mass="31928">MWWLGTKNIQEPSSFKKASFISLLLDNIKEEDLIKIRQFDDKFASAVIINNILKESNLELHYIVHESLSDIFGLIDIHYEYENHKWLCLKENAFDYKEWGGGVGAISLHSDDIYENRDIDLLSLSICKDLSNTPTNYLPIKEIINLLNDEELTMLLKAKAEFISGKNVSCIKKTIKNLITYNNILKFNLDFRNDTNIGFRMLGLDTNSQHIIEILRNIIETKINTSKFNGVGSFLIIKNKQVLHGRDKLNNIKQDIEKPRILIRSKGLHFQNKECA</sequence>
<accession>A0A2W6MTM9</accession>
<keyword evidence="1" id="KW-0560">Oxidoreductase</keyword>
<dbReference type="InterPro" id="IPR042098">
    <property type="entry name" value="TauD-like_sf"/>
</dbReference>
<proteinExistence type="predicted"/>
<dbReference type="EMBL" id="NBIU01000021">
    <property type="protein sequence ID" value="PZT47792.1"/>
    <property type="molecule type" value="Genomic_DNA"/>
</dbReference>
<protein>
    <recommendedName>
        <fullName evidence="4">TauD/TfdA-like domain-containing protein</fullName>
    </recommendedName>
</protein>
<dbReference type="AlphaFoldDB" id="A0A2W6MTM9"/>
<dbReference type="OrthoDB" id="6828033at2"/>
<evidence type="ECO:0000313" key="2">
    <source>
        <dbReference type="EMBL" id="PZT47792.1"/>
    </source>
</evidence>
<dbReference type="RefSeq" id="WP_111230138.1">
    <property type="nucleotide sequence ID" value="NZ_NBIU01000021.1"/>
</dbReference>
<gene>
    <name evidence="2" type="ORF">B6S12_07230</name>
</gene>
<organism evidence="2 3">
    <name type="scientific">Helicobacter valdiviensis</name>
    <dbReference type="NCBI Taxonomy" id="1458358"/>
    <lineage>
        <taxon>Bacteria</taxon>
        <taxon>Pseudomonadati</taxon>
        <taxon>Campylobacterota</taxon>
        <taxon>Epsilonproteobacteria</taxon>
        <taxon>Campylobacterales</taxon>
        <taxon>Helicobacteraceae</taxon>
        <taxon>Helicobacter</taxon>
    </lineage>
</organism>
<dbReference type="Gene3D" id="3.60.130.10">
    <property type="entry name" value="Clavaminate synthase-like"/>
    <property type="match status" value="1"/>
</dbReference>
<keyword evidence="3" id="KW-1185">Reference proteome</keyword>
<reference evidence="2 3" key="1">
    <citation type="submission" date="2017-03" db="EMBL/GenBank/DDBJ databases">
        <title>Genomic and clinical evidence uncovers the enterohepatic species Helicobacter valdiviensis as a potential human intestinal pathogen.</title>
        <authorList>
            <person name="Fresia P."/>
            <person name="Jara R."/>
            <person name="Sierra R."/>
            <person name="Ferres I."/>
            <person name="Greif G."/>
            <person name="Iraola G."/>
            <person name="Collado L."/>
        </authorList>
    </citation>
    <scope>NUCLEOTIDE SEQUENCE [LARGE SCALE GENOMIC DNA]</scope>
    <source>
        <strain evidence="2 3">WBE14</strain>
    </source>
</reference>
<evidence type="ECO:0000256" key="1">
    <source>
        <dbReference type="ARBA" id="ARBA00023002"/>
    </source>
</evidence>
<evidence type="ECO:0008006" key="4">
    <source>
        <dbReference type="Google" id="ProtNLM"/>
    </source>
</evidence>
<name>A0A2W6MTM9_9HELI</name>
<evidence type="ECO:0000313" key="3">
    <source>
        <dbReference type="Proteomes" id="UP000249746"/>
    </source>
</evidence>
<comment type="caution">
    <text evidence="2">The sequence shown here is derived from an EMBL/GenBank/DDBJ whole genome shotgun (WGS) entry which is preliminary data.</text>
</comment>
<dbReference type="Proteomes" id="UP000249746">
    <property type="component" value="Unassembled WGS sequence"/>
</dbReference>
<dbReference type="GO" id="GO:0016706">
    <property type="term" value="F:2-oxoglutarate-dependent dioxygenase activity"/>
    <property type="evidence" value="ECO:0007669"/>
    <property type="project" value="UniProtKB-ARBA"/>
</dbReference>